<dbReference type="Proteomes" id="UP000696280">
    <property type="component" value="Unassembled WGS sequence"/>
</dbReference>
<gene>
    <name evidence="2" type="ORF">HYFRA_00011068</name>
</gene>
<protein>
    <submittedName>
        <fullName evidence="2">Uncharacterized protein</fullName>
    </submittedName>
</protein>
<organism evidence="2 3">
    <name type="scientific">Hymenoscyphus fraxineus</name>
    <dbReference type="NCBI Taxonomy" id="746836"/>
    <lineage>
        <taxon>Eukaryota</taxon>
        <taxon>Fungi</taxon>
        <taxon>Dikarya</taxon>
        <taxon>Ascomycota</taxon>
        <taxon>Pezizomycotina</taxon>
        <taxon>Leotiomycetes</taxon>
        <taxon>Helotiales</taxon>
        <taxon>Helotiaceae</taxon>
        <taxon>Hymenoscyphus</taxon>
    </lineage>
</organism>
<dbReference type="EMBL" id="CAJVRL010000082">
    <property type="protein sequence ID" value="CAG8958391.1"/>
    <property type="molecule type" value="Genomic_DNA"/>
</dbReference>
<comment type="caution">
    <text evidence="2">The sequence shown here is derived from an EMBL/GenBank/DDBJ whole genome shotgun (WGS) entry which is preliminary data.</text>
</comment>
<dbReference type="AlphaFoldDB" id="A0A9N9L200"/>
<accession>A0A9N9L200</accession>
<sequence>MNPNPKTLIPKRPLQPPKPRPTTSSHSQKLASKDEVTVKLQKGKSIPVHLCNFQATPQPFLDWGVERGSEVEAEEVGKKEEEGS</sequence>
<keyword evidence="3" id="KW-1185">Reference proteome</keyword>
<evidence type="ECO:0000256" key="1">
    <source>
        <dbReference type="SAM" id="MobiDB-lite"/>
    </source>
</evidence>
<name>A0A9N9L200_9HELO</name>
<reference evidence="2" key="1">
    <citation type="submission" date="2021-07" db="EMBL/GenBank/DDBJ databases">
        <authorList>
            <person name="Durling M."/>
        </authorList>
    </citation>
    <scope>NUCLEOTIDE SEQUENCE</scope>
</reference>
<evidence type="ECO:0000313" key="2">
    <source>
        <dbReference type="EMBL" id="CAG8958391.1"/>
    </source>
</evidence>
<feature type="region of interest" description="Disordered" evidence="1">
    <location>
        <begin position="65"/>
        <end position="84"/>
    </location>
</feature>
<feature type="region of interest" description="Disordered" evidence="1">
    <location>
        <begin position="1"/>
        <end position="36"/>
    </location>
</feature>
<proteinExistence type="predicted"/>
<evidence type="ECO:0000313" key="3">
    <source>
        <dbReference type="Proteomes" id="UP000696280"/>
    </source>
</evidence>